<dbReference type="Proteomes" id="UP000321436">
    <property type="component" value="Unassembled WGS sequence"/>
</dbReference>
<evidence type="ECO:0008006" key="3">
    <source>
        <dbReference type="Google" id="ProtNLM"/>
    </source>
</evidence>
<dbReference type="GO" id="GO:0009055">
    <property type="term" value="F:electron transfer activity"/>
    <property type="evidence" value="ECO:0007669"/>
    <property type="project" value="InterPro"/>
</dbReference>
<keyword evidence="2" id="KW-1185">Reference proteome</keyword>
<proteinExistence type="predicted"/>
<dbReference type="InterPro" id="IPR036909">
    <property type="entry name" value="Cyt_c-like_dom_sf"/>
</dbReference>
<accession>A0A512RKI7</accession>
<dbReference type="SUPFAM" id="SSF46626">
    <property type="entry name" value="Cytochrome c"/>
    <property type="match status" value="1"/>
</dbReference>
<gene>
    <name evidence="1" type="ORF">CCY01nite_24580</name>
</gene>
<reference evidence="1 2" key="1">
    <citation type="submission" date="2019-07" db="EMBL/GenBank/DDBJ databases">
        <title>Whole genome shotgun sequence of Chitinophaga cymbidii NBRC 109752.</title>
        <authorList>
            <person name="Hosoyama A."/>
            <person name="Uohara A."/>
            <person name="Ohji S."/>
            <person name="Ichikawa N."/>
        </authorList>
    </citation>
    <scope>NUCLEOTIDE SEQUENCE [LARGE SCALE GENOMIC DNA]</scope>
    <source>
        <strain evidence="1 2">NBRC 109752</strain>
    </source>
</reference>
<dbReference type="Gene3D" id="1.10.760.10">
    <property type="entry name" value="Cytochrome c-like domain"/>
    <property type="match status" value="1"/>
</dbReference>
<evidence type="ECO:0000313" key="1">
    <source>
        <dbReference type="EMBL" id="GEP96198.1"/>
    </source>
</evidence>
<name>A0A512RKI7_9BACT</name>
<sequence>MGESGLGPALNNSPAPGFVKRFQVRHGLGAMPAFKKDVISKADLHDIMRYMKSMKREEKLPS</sequence>
<protein>
    <recommendedName>
        <fullName evidence="3">Cytochrome c domain-containing protein</fullName>
    </recommendedName>
</protein>
<dbReference type="EMBL" id="BKAU01000002">
    <property type="protein sequence ID" value="GEP96198.1"/>
    <property type="molecule type" value="Genomic_DNA"/>
</dbReference>
<comment type="caution">
    <text evidence="1">The sequence shown here is derived from an EMBL/GenBank/DDBJ whole genome shotgun (WGS) entry which is preliminary data.</text>
</comment>
<dbReference type="AlphaFoldDB" id="A0A512RKI7"/>
<organism evidence="1 2">
    <name type="scientific">Chitinophaga cymbidii</name>
    <dbReference type="NCBI Taxonomy" id="1096750"/>
    <lineage>
        <taxon>Bacteria</taxon>
        <taxon>Pseudomonadati</taxon>
        <taxon>Bacteroidota</taxon>
        <taxon>Chitinophagia</taxon>
        <taxon>Chitinophagales</taxon>
        <taxon>Chitinophagaceae</taxon>
        <taxon>Chitinophaga</taxon>
    </lineage>
</organism>
<evidence type="ECO:0000313" key="2">
    <source>
        <dbReference type="Proteomes" id="UP000321436"/>
    </source>
</evidence>
<dbReference type="GO" id="GO:0020037">
    <property type="term" value="F:heme binding"/>
    <property type="evidence" value="ECO:0007669"/>
    <property type="project" value="InterPro"/>
</dbReference>